<keyword evidence="7" id="KW-1185">Reference proteome</keyword>
<proteinExistence type="inferred from homology"/>
<evidence type="ECO:0000256" key="3">
    <source>
        <dbReference type="ARBA" id="ARBA00022692"/>
    </source>
</evidence>
<dbReference type="InterPro" id="IPR031933">
    <property type="entry name" value="UPF0767"/>
</dbReference>
<dbReference type="GO" id="GO:0016020">
    <property type="term" value="C:membrane"/>
    <property type="evidence" value="ECO:0007669"/>
    <property type="project" value="UniProtKB-SubCell"/>
</dbReference>
<evidence type="ECO:0000313" key="7">
    <source>
        <dbReference type="Proteomes" id="UP000887577"/>
    </source>
</evidence>
<organism evidence="7 8">
    <name type="scientific">Panagrolaimus superbus</name>
    <dbReference type="NCBI Taxonomy" id="310955"/>
    <lineage>
        <taxon>Eukaryota</taxon>
        <taxon>Metazoa</taxon>
        <taxon>Ecdysozoa</taxon>
        <taxon>Nematoda</taxon>
        <taxon>Chromadorea</taxon>
        <taxon>Rhabditida</taxon>
        <taxon>Tylenchina</taxon>
        <taxon>Panagrolaimomorpha</taxon>
        <taxon>Panagrolaimoidea</taxon>
        <taxon>Panagrolaimidae</taxon>
        <taxon>Panagrolaimus</taxon>
    </lineage>
</organism>
<evidence type="ECO:0000256" key="1">
    <source>
        <dbReference type="ARBA" id="ARBA00004167"/>
    </source>
</evidence>
<evidence type="ECO:0000313" key="8">
    <source>
        <dbReference type="WBParaSite" id="PSU_v2.g10124.t1"/>
    </source>
</evidence>
<evidence type="ECO:0000256" key="5">
    <source>
        <dbReference type="ARBA" id="ARBA00023136"/>
    </source>
</evidence>
<comment type="similarity">
    <text evidence="2">Belongs to the SMIM12 family.</text>
</comment>
<evidence type="ECO:0000256" key="4">
    <source>
        <dbReference type="ARBA" id="ARBA00022989"/>
    </source>
</evidence>
<accession>A0A914XWH6</accession>
<keyword evidence="5 6" id="KW-0472">Membrane</keyword>
<name>A0A914XWH6_9BILA</name>
<protein>
    <submittedName>
        <fullName evidence="8">Uncharacterized protein</fullName>
    </submittedName>
</protein>
<comment type="subcellular location">
    <subcellularLocation>
        <location evidence="1">Membrane</location>
        <topology evidence="1">Single-pass membrane protein</topology>
    </subcellularLocation>
</comment>
<reference evidence="8" key="1">
    <citation type="submission" date="2022-11" db="UniProtKB">
        <authorList>
            <consortium name="WormBaseParasite"/>
        </authorList>
    </citation>
    <scope>IDENTIFICATION</scope>
</reference>
<sequence>MWQIIASRMTTRAVGYISLPIAVIVGTIGVWFERRYTENRKEIPYLEKSMIQQRNERLMAEEYKPSSL</sequence>
<evidence type="ECO:0000256" key="2">
    <source>
        <dbReference type="ARBA" id="ARBA00007304"/>
    </source>
</evidence>
<dbReference type="Proteomes" id="UP000887577">
    <property type="component" value="Unplaced"/>
</dbReference>
<keyword evidence="4 6" id="KW-1133">Transmembrane helix</keyword>
<dbReference type="Pfam" id="PF15990">
    <property type="entry name" value="UPF0767"/>
    <property type="match status" value="1"/>
</dbReference>
<dbReference type="AlphaFoldDB" id="A0A914XWH6"/>
<dbReference type="WBParaSite" id="PSU_v2.g10124.t1">
    <property type="protein sequence ID" value="PSU_v2.g10124.t1"/>
    <property type="gene ID" value="PSU_v2.g10124"/>
</dbReference>
<evidence type="ECO:0000256" key="6">
    <source>
        <dbReference type="SAM" id="Phobius"/>
    </source>
</evidence>
<keyword evidence="3 6" id="KW-0812">Transmembrane</keyword>
<feature type="transmembrane region" description="Helical" evidence="6">
    <location>
        <begin position="13"/>
        <end position="32"/>
    </location>
</feature>